<organism evidence="2 3">
    <name type="scientific">Stemphylium lycopersici</name>
    <name type="common">Tomato gray leaf spot disease fungus</name>
    <name type="synonym">Thyrospora lycopersici</name>
    <dbReference type="NCBI Taxonomy" id="183478"/>
    <lineage>
        <taxon>Eukaryota</taxon>
        <taxon>Fungi</taxon>
        <taxon>Dikarya</taxon>
        <taxon>Ascomycota</taxon>
        <taxon>Pezizomycotina</taxon>
        <taxon>Dothideomycetes</taxon>
        <taxon>Pleosporomycetidae</taxon>
        <taxon>Pleosporales</taxon>
        <taxon>Pleosporineae</taxon>
        <taxon>Pleosporaceae</taxon>
        <taxon>Stemphylium</taxon>
    </lineage>
</organism>
<feature type="region of interest" description="Disordered" evidence="1">
    <location>
        <begin position="1"/>
        <end position="34"/>
    </location>
</feature>
<dbReference type="AlphaFoldDB" id="A0A364NDI8"/>
<accession>A0A364NDI8</accession>
<evidence type="ECO:0000313" key="2">
    <source>
        <dbReference type="EMBL" id="RAR15203.1"/>
    </source>
</evidence>
<evidence type="ECO:0000313" key="3">
    <source>
        <dbReference type="Proteomes" id="UP000249619"/>
    </source>
</evidence>
<protein>
    <recommendedName>
        <fullName evidence="4">F-box domain-containing protein</fullName>
    </recommendedName>
</protein>
<dbReference type="EMBL" id="QGDH01000014">
    <property type="protein sequence ID" value="RAR15203.1"/>
    <property type="molecule type" value="Genomic_DNA"/>
</dbReference>
<gene>
    <name evidence="2" type="ORF">DDE83_001440</name>
</gene>
<evidence type="ECO:0000256" key="1">
    <source>
        <dbReference type="SAM" id="MobiDB-lite"/>
    </source>
</evidence>
<dbReference type="Proteomes" id="UP000249619">
    <property type="component" value="Unassembled WGS sequence"/>
</dbReference>
<sequence>MGFFRRSMSHGSSQSRPSTDDSASDTASSRTSMDSTFQVEISDSLATITKPPPKAPILNLPLELIQHVNTYLDTASAAGFCLSSRYIYYALGTNVLSDHVERSKNRFEKRRTIEAVVERAFPGHFFCAWCDKFHAWSPQDGPKALIQGKRRECADFNSYLYASSDYILRYHHVRLAMNAFLWGPEHGIPLSAFTHEHKSMAKIFKTPVPTKLQLSAKISKGHFLLRSSFAMVLPAFATRNRNLLKALWPVLPHILTGHRDSDNGHTGLMAAIDNVVRRGWRYHFTQNCCMCATDWAISAQEFPHATGGQMRLVVQTWRDLGSARTPFETGWRAHGVCGGEGSTASTATCLLSTAGLQAGAIRRAFDSAEAADGLKRPETRSPSKAHIYHSFMRRNTADEEEEADVIRRSSARPRYWRTKEENDAAALRYEQERRDILRGAAEDMARRAAQRGRTWF</sequence>
<dbReference type="STRING" id="183478.A0A364NDI8"/>
<feature type="compositionally biased region" description="Low complexity" evidence="1">
    <location>
        <begin position="15"/>
        <end position="34"/>
    </location>
</feature>
<reference evidence="3" key="1">
    <citation type="submission" date="2018-05" db="EMBL/GenBank/DDBJ databases">
        <title>Draft genome sequence of Stemphylium lycopersici strain CIDEFI 213.</title>
        <authorList>
            <person name="Medina R."/>
            <person name="Franco M.E.E."/>
            <person name="Lucentini C.G."/>
            <person name="Saparrat M.C.N."/>
            <person name="Balatti P.A."/>
        </authorList>
    </citation>
    <scope>NUCLEOTIDE SEQUENCE [LARGE SCALE GENOMIC DNA]</scope>
    <source>
        <strain evidence="3">CIDEFI 213</strain>
    </source>
</reference>
<comment type="caution">
    <text evidence="2">The sequence shown here is derived from an EMBL/GenBank/DDBJ whole genome shotgun (WGS) entry which is preliminary data.</text>
</comment>
<proteinExistence type="predicted"/>
<dbReference type="OrthoDB" id="3766406at2759"/>
<keyword evidence="3" id="KW-1185">Reference proteome</keyword>
<name>A0A364NDI8_STELY</name>
<evidence type="ECO:0008006" key="4">
    <source>
        <dbReference type="Google" id="ProtNLM"/>
    </source>
</evidence>